<accession>A0A4U2YE85</accession>
<keyword evidence="1" id="KW-0472">Membrane</keyword>
<keyword evidence="1" id="KW-1133">Transmembrane helix</keyword>
<organism evidence="2 3">
    <name type="scientific">Brevibacillus antibioticus</name>
    <dbReference type="NCBI Taxonomy" id="2570228"/>
    <lineage>
        <taxon>Bacteria</taxon>
        <taxon>Bacillati</taxon>
        <taxon>Bacillota</taxon>
        <taxon>Bacilli</taxon>
        <taxon>Bacillales</taxon>
        <taxon>Paenibacillaceae</taxon>
        <taxon>Brevibacillus</taxon>
    </lineage>
</organism>
<sequence length="162" mass="17954">MHEPAKSGRVNPIKRANPERKSFVLWREVIMAYLSPAIMASIGGWITADKGLQIGALTTIGGTSALIAALLGRWLQSRGIHKRWVTCTPHLTLVAVMGMTMVVIGLLVAWLTTELLVIFAPGESLAWLSRVWIDFPLSAIIASTLITWRWRSAINDHQKMNQ</sequence>
<evidence type="ECO:0000313" key="2">
    <source>
        <dbReference type="EMBL" id="TKI59227.1"/>
    </source>
</evidence>
<dbReference type="RefSeq" id="WP_137033190.1">
    <property type="nucleotide sequence ID" value="NZ_SZNK01000001.1"/>
</dbReference>
<comment type="caution">
    <text evidence="2">The sequence shown here is derived from an EMBL/GenBank/DDBJ whole genome shotgun (WGS) entry which is preliminary data.</text>
</comment>
<dbReference type="EMBL" id="SZNK01000001">
    <property type="protein sequence ID" value="TKI59227.1"/>
    <property type="molecule type" value="Genomic_DNA"/>
</dbReference>
<evidence type="ECO:0000256" key="1">
    <source>
        <dbReference type="SAM" id="Phobius"/>
    </source>
</evidence>
<gene>
    <name evidence="2" type="ORF">E8L90_29605</name>
</gene>
<reference evidence="2 3" key="1">
    <citation type="submission" date="2019-04" db="EMBL/GenBank/DDBJ databases">
        <title>Whole genome sequencing of Brevibacillus sp. TGS2-1.</title>
        <authorList>
            <person name="Choi A."/>
        </authorList>
    </citation>
    <scope>NUCLEOTIDE SEQUENCE [LARGE SCALE GENOMIC DNA]</scope>
    <source>
        <strain evidence="2 3">TGS2-1</strain>
    </source>
</reference>
<feature type="transmembrane region" description="Helical" evidence="1">
    <location>
        <begin position="91"/>
        <end position="111"/>
    </location>
</feature>
<feature type="transmembrane region" description="Helical" evidence="1">
    <location>
        <begin position="131"/>
        <end position="150"/>
    </location>
</feature>
<feature type="transmembrane region" description="Helical" evidence="1">
    <location>
        <begin position="24"/>
        <end position="46"/>
    </location>
</feature>
<name>A0A4U2YE85_9BACL</name>
<dbReference type="AlphaFoldDB" id="A0A4U2YE85"/>
<keyword evidence="3" id="KW-1185">Reference proteome</keyword>
<evidence type="ECO:0000313" key="3">
    <source>
        <dbReference type="Proteomes" id="UP000307841"/>
    </source>
</evidence>
<dbReference type="Proteomes" id="UP000307841">
    <property type="component" value="Unassembled WGS sequence"/>
</dbReference>
<dbReference type="OrthoDB" id="2643490at2"/>
<keyword evidence="1" id="KW-0812">Transmembrane</keyword>
<feature type="transmembrane region" description="Helical" evidence="1">
    <location>
        <begin position="52"/>
        <end position="71"/>
    </location>
</feature>
<proteinExistence type="predicted"/>
<protein>
    <submittedName>
        <fullName evidence="2">Uncharacterized protein</fullName>
    </submittedName>
</protein>